<evidence type="ECO:0000256" key="1">
    <source>
        <dbReference type="SAM" id="MobiDB-lite"/>
    </source>
</evidence>
<feature type="region of interest" description="Disordered" evidence="1">
    <location>
        <begin position="209"/>
        <end position="244"/>
    </location>
</feature>
<dbReference type="Proteomes" id="UP001530377">
    <property type="component" value="Unassembled WGS sequence"/>
</dbReference>
<name>A0ABD3R9K5_9STRA</name>
<feature type="compositionally biased region" description="Low complexity" evidence="1">
    <location>
        <begin position="20"/>
        <end position="40"/>
    </location>
</feature>
<feature type="region of interest" description="Disordered" evidence="1">
    <location>
        <begin position="1"/>
        <end position="92"/>
    </location>
</feature>
<protein>
    <submittedName>
        <fullName evidence="3">Uncharacterized protein</fullName>
    </submittedName>
</protein>
<reference evidence="3 5" key="1">
    <citation type="submission" date="2024-10" db="EMBL/GenBank/DDBJ databases">
        <title>Updated reference genomes for cyclostephanoid diatoms.</title>
        <authorList>
            <person name="Roberts W.R."/>
            <person name="Alverson A.J."/>
        </authorList>
    </citation>
    <scope>NUCLEOTIDE SEQUENCE [LARGE SCALE GENOMIC DNA]</scope>
    <source>
        <strain evidence="3 5">AJA228-03</strain>
    </source>
</reference>
<evidence type="ECO:0000313" key="3">
    <source>
        <dbReference type="EMBL" id="KAL3806756.1"/>
    </source>
</evidence>
<keyword evidence="2" id="KW-0812">Transmembrane</keyword>
<gene>
    <name evidence="3" type="ORF">ACHAXA_008021</name>
    <name evidence="4" type="ORF">ACHAXA_009823</name>
</gene>
<organism evidence="3 5">
    <name type="scientific">Cyclostephanos tholiformis</name>
    <dbReference type="NCBI Taxonomy" id="382380"/>
    <lineage>
        <taxon>Eukaryota</taxon>
        <taxon>Sar</taxon>
        <taxon>Stramenopiles</taxon>
        <taxon>Ochrophyta</taxon>
        <taxon>Bacillariophyta</taxon>
        <taxon>Coscinodiscophyceae</taxon>
        <taxon>Thalassiosirophycidae</taxon>
        <taxon>Stephanodiscales</taxon>
        <taxon>Stephanodiscaceae</taxon>
        <taxon>Cyclostephanos</taxon>
    </lineage>
</organism>
<dbReference type="EMBL" id="JALLPB020000740">
    <property type="protein sequence ID" value="KAL3806756.1"/>
    <property type="molecule type" value="Genomic_DNA"/>
</dbReference>
<feature type="compositionally biased region" description="Low complexity" evidence="1">
    <location>
        <begin position="74"/>
        <end position="92"/>
    </location>
</feature>
<evidence type="ECO:0000313" key="5">
    <source>
        <dbReference type="Proteomes" id="UP001530377"/>
    </source>
</evidence>
<feature type="compositionally biased region" description="Basic and acidic residues" evidence="1">
    <location>
        <begin position="50"/>
        <end position="59"/>
    </location>
</feature>
<feature type="region of interest" description="Disordered" evidence="1">
    <location>
        <begin position="454"/>
        <end position="535"/>
    </location>
</feature>
<feature type="compositionally biased region" description="Basic and acidic residues" evidence="1">
    <location>
        <begin position="387"/>
        <end position="397"/>
    </location>
</feature>
<dbReference type="PANTHER" id="PTHR46007:SF8">
    <property type="entry name" value="C2H2-TYPE DOMAIN-CONTAINING PROTEIN"/>
    <property type="match status" value="1"/>
</dbReference>
<keyword evidence="5" id="KW-1185">Reference proteome</keyword>
<dbReference type="InterPro" id="IPR051647">
    <property type="entry name" value="Mediator_comp_sub12"/>
</dbReference>
<feature type="region of interest" description="Disordered" evidence="1">
    <location>
        <begin position="347"/>
        <end position="404"/>
    </location>
</feature>
<evidence type="ECO:0000256" key="2">
    <source>
        <dbReference type="SAM" id="Phobius"/>
    </source>
</evidence>
<feature type="transmembrane region" description="Helical" evidence="2">
    <location>
        <begin position="699"/>
        <end position="720"/>
    </location>
</feature>
<dbReference type="EMBL" id="JALLPB020000635">
    <property type="protein sequence ID" value="KAL3807371.1"/>
    <property type="molecule type" value="Genomic_DNA"/>
</dbReference>
<comment type="caution">
    <text evidence="3">The sequence shown here is derived from an EMBL/GenBank/DDBJ whole genome shotgun (WGS) entry which is preliminary data.</text>
</comment>
<keyword evidence="2" id="KW-0472">Membrane</keyword>
<feature type="compositionally biased region" description="Polar residues" evidence="1">
    <location>
        <begin position="60"/>
        <end position="73"/>
    </location>
</feature>
<dbReference type="PANTHER" id="PTHR46007">
    <property type="entry name" value="MEDIATOR OF RNA POLYMERASE II TRANSCRIPTION SUBUNIT 12"/>
    <property type="match status" value="1"/>
</dbReference>
<accession>A0ABD3R9K5</accession>
<keyword evidence="2" id="KW-1133">Transmembrane helix</keyword>
<dbReference type="AlphaFoldDB" id="A0ABD3R9K5"/>
<evidence type="ECO:0000313" key="4">
    <source>
        <dbReference type="EMBL" id="KAL3807371.1"/>
    </source>
</evidence>
<feature type="compositionally biased region" description="Polar residues" evidence="1">
    <location>
        <begin position="477"/>
        <end position="490"/>
    </location>
</feature>
<feature type="transmembrane region" description="Helical" evidence="2">
    <location>
        <begin position="610"/>
        <end position="629"/>
    </location>
</feature>
<proteinExistence type="predicted"/>
<sequence length="788" mass="86887">MDDDEEEMSTNGRRRIPLDPALASSSPLISSTSTRRSNINNHHRRQPTGFHEKQLDTNESRSGGSDSIYIPTTQQQQQQQQQQQRLQQRQTPMTTTIATTTMKSASSSSAAAGRRSITLRLLEETTPPPPAPQPKPPTPFRQSPLISSVQSFRRLRSISLSGRAFAVISNAAAAAINAEANGNAASASASCDDAVVDATNGDVVHPLARESGKQQQQQRKRIIEKDEGENTIDHYEGAGEGEAEGEKVKLVDRGIIVISWYDGTTSHEMREHVHNCVLRKLNDTRKKTTIGGGAALDGGPVGGGGGDIKLADVRLLDEHGEVVLCPFLPDGSTFVLKFKITVDGPPAPSLGPPPSAVKDLGKQQQQSVSLPPWYVSRAPESPSAEPSLHRRFADRTLPDGTIVPSSLVGDRIIVRQDQDDNAPPQLRHQHQQPQQHLEMQQMLSAVAALLLRQQQAQQQAEGGMGSGRMRNNEHQHQSPQLDSNSQSDGQLPSLRDDEKKEDDEDTRPTCGMSPKSNNSPVANISAPPAPATLPSTTTDRLIEEQLRQLNELFLLRRHRESNYVQSNDGDGASCDGVVVATSGSSKALPEDQDHQANLVRAYRRNEKRQVIFMISNYLLLFLSLIALSAEIQSRLPQWMLWVQQNYDSVQNCATDQEALLECLSNGDFGGLVASFLLWATQSASAKRIFLFGFDTPKKLWTVVYEALVTAVCWGTSYIFIRRGLNPNTRQNFLQLYWKDAVYGSLAGFNAAFMKAVLKNLVPQEVALEALDGRQLRIRHWIHWLMTDE</sequence>